<keyword evidence="3" id="KW-0067">ATP-binding</keyword>
<dbReference type="InterPro" id="IPR051620">
    <property type="entry name" value="ORF904-like_C"/>
</dbReference>
<evidence type="ECO:0000256" key="3">
    <source>
        <dbReference type="ARBA" id="ARBA00022840"/>
    </source>
</evidence>
<dbReference type="InterPro" id="IPR027417">
    <property type="entry name" value="P-loop_NTPase"/>
</dbReference>
<evidence type="ECO:0000256" key="2">
    <source>
        <dbReference type="ARBA" id="ARBA00022801"/>
    </source>
</evidence>
<proteinExistence type="predicted"/>
<dbReference type="Proteomes" id="UP001501697">
    <property type="component" value="Unassembled WGS sequence"/>
</dbReference>
<dbReference type="NCBIfam" id="TIGR01613">
    <property type="entry name" value="primase_Cterm"/>
    <property type="match status" value="1"/>
</dbReference>
<feature type="domain" description="SF3 helicase" evidence="5">
    <location>
        <begin position="185"/>
        <end position="345"/>
    </location>
</feature>
<name>A0ABP7A727_9MICO</name>
<keyword evidence="2" id="KW-0378">Hydrolase</keyword>
<gene>
    <name evidence="6" type="ORF">GCM10022200_05530</name>
</gene>
<feature type="region of interest" description="Disordered" evidence="4">
    <location>
        <begin position="1"/>
        <end position="29"/>
    </location>
</feature>
<dbReference type="Gene3D" id="3.40.50.300">
    <property type="entry name" value="P-loop containing nucleotide triphosphate hydrolases"/>
    <property type="match status" value="1"/>
</dbReference>
<dbReference type="RefSeq" id="WP_344736332.1">
    <property type="nucleotide sequence ID" value="NZ_BAAAYU010000001.1"/>
</dbReference>
<evidence type="ECO:0000256" key="1">
    <source>
        <dbReference type="ARBA" id="ARBA00022741"/>
    </source>
</evidence>
<organism evidence="6 7">
    <name type="scientific">Microbacterium awajiense</name>
    <dbReference type="NCBI Taxonomy" id="415214"/>
    <lineage>
        <taxon>Bacteria</taxon>
        <taxon>Bacillati</taxon>
        <taxon>Actinomycetota</taxon>
        <taxon>Actinomycetes</taxon>
        <taxon>Micrococcales</taxon>
        <taxon>Microbacteriaceae</taxon>
        <taxon>Microbacterium</taxon>
    </lineage>
</organism>
<keyword evidence="1" id="KW-0547">Nucleotide-binding</keyword>
<comment type="caution">
    <text evidence="6">The sequence shown here is derived from an EMBL/GenBank/DDBJ whole genome shotgun (WGS) entry which is preliminary data.</text>
</comment>
<reference evidence="7" key="1">
    <citation type="journal article" date="2019" name="Int. J. Syst. Evol. Microbiol.">
        <title>The Global Catalogue of Microorganisms (GCM) 10K type strain sequencing project: providing services to taxonomists for standard genome sequencing and annotation.</title>
        <authorList>
            <consortium name="The Broad Institute Genomics Platform"/>
            <consortium name="The Broad Institute Genome Sequencing Center for Infectious Disease"/>
            <person name="Wu L."/>
            <person name="Ma J."/>
        </authorList>
    </citation>
    <scope>NUCLEOTIDE SEQUENCE [LARGE SCALE GENOMIC DNA]</scope>
    <source>
        <strain evidence="7">JCM 16544</strain>
    </source>
</reference>
<dbReference type="Pfam" id="PF19263">
    <property type="entry name" value="DUF5906"/>
    <property type="match status" value="1"/>
</dbReference>
<dbReference type="PANTHER" id="PTHR35372:SF2">
    <property type="entry name" value="SF3 HELICASE DOMAIN-CONTAINING PROTEIN"/>
    <property type="match status" value="1"/>
</dbReference>
<evidence type="ECO:0000313" key="6">
    <source>
        <dbReference type="EMBL" id="GAA3626068.1"/>
    </source>
</evidence>
<dbReference type="InterPro" id="IPR045455">
    <property type="entry name" value="NrS-1_pol-like_helicase"/>
</dbReference>
<dbReference type="EMBL" id="BAAAYU010000001">
    <property type="protein sequence ID" value="GAA3626068.1"/>
    <property type="molecule type" value="Genomic_DNA"/>
</dbReference>
<dbReference type="InterPro" id="IPR006500">
    <property type="entry name" value="Helicase_put_C_phage/plasmid"/>
</dbReference>
<accession>A0ABP7A727</accession>
<evidence type="ECO:0000313" key="7">
    <source>
        <dbReference type="Proteomes" id="UP001501697"/>
    </source>
</evidence>
<dbReference type="InterPro" id="IPR014818">
    <property type="entry name" value="Phage/plasmid_primase_P4_C"/>
</dbReference>
<evidence type="ECO:0000256" key="4">
    <source>
        <dbReference type="SAM" id="MobiDB-lite"/>
    </source>
</evidence>
<dbReference type="PANTHER" id="PTHR35372">
    <property type="entry name" value="ATP BINDING PROTEIN-RELATED"/>
    <property type="match status" value="1"/>
</dbReference>
<dbReference type="Pfam" id="PF08706">
    <property type="entry name" value="D5_N"/>
    <property type="match status" value="1"/>
</dbReference>
<dbReference type="InterPro" id="IPR014015">
    <property type="entry name" value="Helicase_SF3_DNA-vir"/>
</dbReference>
<protein>
    <submittedName>
        <fullName evidence="6">Phage/plasmid primase, P4 family</fullName>
    </submittedName>
</protein>
<sequence>MSYENVPFGATDPDTYDEHGRPISGSGEQHSGQVRMAYRLADSHRDRLMHVHGLGWMYYDGKRWVSDTSGHARRGVLDVLSAALAESVGDKQLRADVSKCESAGGIDGVLSVASALVEFAATVDDLDADPFLLNCANGTLDLRTRTLRPHEARDRLSRVSAGAYRPDADMTVWSRFLDRVLPDAEERGYLQRVFGQAVYGQVREHLFPVLIGTGANGKSTAYDAIVHALGDYATVIDPAMLMQRERGGIGGPEMMQLLGARLVVGSETEEGRKLDESTMKRLTGGDRLTARHLYQPPVTWTPTHQLVYVSNHLPQVKGNDPATWRRIRVVPFDVVIPPAERDPGLVEVLRLHADSIVSWVVAGYFDYLEAGMREPESVIAATDEYRSDSDAVAMFVHDRCLINPSASGRTRQLFAAWQSWQIANGAERITEKTFGAELDRLGFPAKKTAAGMLRAGIGLLSEDQEGADDAG</sequence>
<keyword evidence="7" id="KW-1185">Reference proteome</keyword>
<dbReference type="SUPFAM" id="SSF52540">
    <property type="entry name" value="P-loop containing nucleoside triphosphate hydrolases"/>
    <property type="match status" value="1"/>
</dbReference>
<evidence type="ECO:0000259" key="5">
    <source>
        <dbReference type="PROSITE" id="PS51206"/>
    </source>
</evidence>
<dbReference type="SMART" id="SM00885">
    <property type="entry name" value="D5_N"/>
    <property type="match status" value="1"/>
</dbReference>
<dbReference type="PROSITE" id="PS51206">
    <property type="entry name" value="SF3_HELICASE_1"/>
    <property type="match status" value="1"/>
</dbReference>